<gene>
    <name evidence="2" type="ORF">PVK06_024465</name>
</gene>
<reference evidence="2 3" key="1">
    <citation type="submission" date="2023-03" db="EMBL/GenBank/DDBJ databases">
        <title>WGS of Gossypium arboreum.</title>
        <authorList>
            <person name="Yu D."/>
        </authorList>
    </citation>
    <scope>NUCLEOTIDE SEQUENCE [LARGE SCALE GENOMIC DNA]</scope>
    <source>
        <tissue evidence="2">Leaf</tissue>
    </source>
</reference>
<comment type="caution">
    <text evidence="2">The sequence shown here is derived from an EMBL/GenBank/DDBJ whole genome shotgun (WGS) entry which is preliminary data.</text>
</comment>
<dbReference type="Pfam" id="PF14523">
    <property type="entry name" value="Syntaxin_2"/>
    <property type="match status" value="1"/>
</dbReference>
<evidence type="ECO:0000313" key="2">
    <source>
        <dbReference type="EMBL" id="KAK5819463.1"/>
    </source>
</evidence>
<protein>
    <recommendedName>
        <fullName evidence="1">Syntaxin N-terminal domain-containing protein</fullName>
    </recommendedName>
</protein>
<sequence>MAKKKQLSSLTFLAMLRFPVSVKLEVLELEIWLIISKREAKFLPETCKASKKVADAKLAKDFQAVLKEFQKTQRLAAERETSYASSVLKAVLPLRYLSVGRFIWK</sequence>
<keyword evidence="3" id="KW-1185">Reference proteome</keyword>
<feature type="domain" description="Syntaxin N-terminal" evidence="1">
    <location>
        <begin position="48"/>
        <end position="86"/>
    </location>
</feature>
<dbReference type="Proteomes" id="UP001358586">
    <property type="component" value="Chromosome 7"/>
</dbReference>
<dbReference type="Gene3D" id="1.20.58.70">
    <property type="match status" value="1"/>
</dbReference>
<proteinExistence type="predicted"/>
<organism evidence="2 3">
    <name type="scientific">Gossypium arboreum</name>
    <name type="common">Tree cotton</name>
    <name type="synonym">Gossypium nanking</name>
    <dbReference type="NCBI Taxonomy" id="29729"/>
    <lineage>
        <taxon>Eukaryota</taxon>
        <taxon>Viridiplantae</taxon>
        <taxon>Streptophyta</taxon>
        <taxon>Embryophyta</taxon>
        <taxon>Tracheophyta</taxon>
        <taxon>Spermatophyta</taxon>
        <taxon>Magnoliopsida</taxon>
        <taxon>eudicotyledons</taxon>
        <taxon>Gunneridae</taxon>
        <taxon>Pentapetalae</taxon>
        <taxon>rosids</taxon>
        <taxon>malvids</taxon>
        <taxon>Malvales</taxon>
        <taxon>Malvaceae</taxon>
        <taxon>Malvoideae</taxon>
        <taxon>Gossypium</taxon>
    </lineage>
</organism>
<name>A0ABR0PE04_GOSAR</name>
<evidence type="ECO:0000259" key="1">
    <source>
        <dbReference type="Pfam" id="PF14523"/>
    </source>
</evidence>
<dbReference type="EMBL" id="JARKNE010000007">
    <property type="protein sequence ID" value="KAK5819463.1"/>
    <property type="molecule type" value="Genomic_DNA"/>
</dbReference>
<accession>A0ABR0PE04</accession>
<evidence type="ECO:0000313" key="3">
    <source>
        <dbReference type="Proteomes" id="UP001358586"/>
    </source>
</evidence>
<dbReference type="InterPro" id="IPR006011">
    <property type="entry name" value="Syntaxin_N"/>
</dbReference>